<dbReference type="Proteomes" id="UP000546200">
    <property type="component" value="Unassembled WGS sequence"/>
</dbReference>
<name>A0A7W9EW53_9SPHN</name>
<organism evidence="1 2">
    <name type="scientific">Sphingomonas aerophila</name>
    <dbReference type="NCBI Taxonomy" id="1344948"/>
    <lineage>
        <taxon>Bacteria</taxon>
        <taxon>Pseudomonadati</taxon>
        <taxon>Pseudomonadota</taxon>
        <taxon>Alphaproteobacteria</taxon>
        <taxon>Sphingomonadales</taxon>
        <taxon>Sphingomonadaceae</taxon>
        <taxon>Sphingomonas</taxon>
    </lineage>
</organism>
<keyword evidence="2" id="KW-1185">Reference proteome</keyword>
<dbReference type="RefSeq" id="WP_184057209.1">
    <property type="nucleotide sequence ID" value="NZ_JACIJK010000005.1"/>
</dbReference>
<dbReference type="AlphaFoldDB" id="A0A7W9EW53"/>
<evidence type="ECO:0000313" key="1">
    <source>
        <dbReference type="EMBL" id="MBB5715178.1"/>
    </source>
</evidence>
<sequence>MPREKIVAVGLLTQRDLDTLGSGFQRLFRVSQDNPFDDLLRALDQVEEPQPADARRVSRPVP</sequence>
<reference evidence="1 2" key="1">
    <citation type="submission" date="2020-08" db="EMBL/GenBank/DDBJ databases">
        <title>Genomic Encyclopedia of Type Strains, Phase IV (KMG-IV): sequencing the most valuable type-strain genomes for metagenomic binning, comparative biology and taxonomic classification.</title>
        <authorList>
            <person name="Goeker M."/>
        </authorList>
    </citation>
    <scope>NUCLEOTIDE SEQUENCE [LARGE SCALE GENOMIC DNA]</scope>
    <source>
        <strain evidence="1 2">DSM 100044</strain>
    </source>
</reference>
<protein>
    <submittedName>
        <fullName evidence="1">Uncharacterized protein</fullName>
    </submittedName>
</protein>
<dbReference type="EMBL" id="JACIJK010000005">
    <property type="protein sequence ID" value="MBB5715178.1"/>
    <property type="molecule type" value="Genomic_DNA"/>
</dbReference>
<proteinExistence type="predicted"/>
<comment type="caution">
    <text evidence="1">The sequence shown here is derived from an EMBL/GenBank/DDBJ whole genome shotgun (WGS) entry which is preliminary data.</text>
</comment>
<accession>A0A7W9EW53</accession>
<evidence type="ECO:0000313" key="2">
    <source>
        <dbReference type="Proteomes" id="UP000546200"/>
    </source>
</evidence>
<gene>
    <name evidence="1" type="ORF">FHS94_002019</name>
</gene>